<keyword evidence="1" id="KW-0732">Signal</keyword>
<feature type="chain" id="PRO_5043205061" description="Lipoprotein" evidence="1">
    <location>
        <begin position="23"/>
        <end position="89"/>
    </location>
</feature>
<evidence type="ECO:0000313" key="2">
    <source>
        <dbReference type="EMBL" id="TGL72259.1"/>
    </source>
</evidence>
<evidence type="ECO:0000256" key="1">
    <source>
        <dbReference type="SAM" id="SignalP"/>
    </source>
</evidence>
<name>A0A4Z1A5Q1_9LEPT</name>
<reference evidence="2" key="1">
    <citation type="journal article" date="2019" name="PLoS Negl. Trop. Dis.">
        <title>Revisiting the worldwide diversity of Leptospira species in the environment.</title>
        <authorList>
            <person name="Vincent A.T."/>
            <person name="Schiettekatte O."/>
            <person name="Bourhy P."/>
            <person name="Veyrier F.J."/>
            <person name="Picardeau M."/>
        </authorList>
    </citation>
    <scope>NUCLEOTIDE SEQUENCE [LARGE SCALE GENOMIC DNA]</scope>
    <source>
        <strain evidence="2">201702451</strain>
    </source>
</reference>
<proteinExistence type="predicted"/>
<feature type="signal peptide" evidence="1">
    <location>
        <begin position="1"/>
        <end position="22"/>
    </location>
</feature>
<keyword evidence="3" id="KW-1185">Reference proteome</keyword>
<accession>A0A4Z1A5Q1</accession>
<sequence>MKRFFLLIVLSFVVFLSTSCQKREDKTLERNLFTFIVSCTGGSLEACNSGCAATYPDITGANYTAASACFSNCSTNCNLSGTILLLTNK</sequence>
<protein>
    <recommendedName>
        <fullName evidence="4">Lipoprotein</fullName>
    </recommendedName>
</protein>
<evidence type="ECO:0008006" key="4">
    <source>
        <dbReference type="Google" id="ProtNLM"/>
    </source>
</evidence>
<dbReference type="AlphaFoldDB" id="A0A4Z1A5Q1"/>
<evidence type="ECO:0000313" key="3">
    <source>
        <dbReference type="Proteomes" id="UP000297567"/>
    </source>
</evidence>
<dbReference type="PROSITE" id="PS51257">
    <property type="entry name" value="PROKAR_LIPOPROTEIN"/>
    <property type="match status" value="1"/>
</dbReference>
<comment type="caution">
    <text evidence="2">The sequence shown here is derived from an EMBL/GenBank/DDBJ whole genome shotgun (WGS) entry which is preliminary data.</text>
</comment>
<dbReference type="Proteomes" id="UP000297567">
    <property type="component" value="Unassembled WGS sequence"/>
</dbReference>
<gene>
    <name evidence="2" type="ORF">EHQ62_05375</name>
</gene>
<dbReference type="RefSeq" id="WP_135641183.1">
    <property type="nucleotide sequence ID" value="NZ_RQGH01000011.1"/>
</dbReference>
<organism evidence="2 3">
    <name type="scientific">Leptospira jelokensis</name>
    <dbReference type="NCBI Taxonomy" id="2484931"/>
    <lineage>
        <taxon>Bacteria</taxon>
        <taxon>Pseudomonadati</taxon>
        <taxon>Spirochaetota</taxon>
        <taxon>Spirochaetia</taxon>
        <taxon>Leptospirales</taxon>
        <taxon>Leptospiraceae</taxon>
        <taxon>Leptospira</taxon>
    </lineage>
</organism>
<dbReference type="EMBL" id="RQGH01000011">
    <property type="protein sequence ID" value="TGL72259.1"/>
    <property type="molecule type" value="Genomic_DNA"/>
</dbReference>
<dbReference type="OrthoDB" id="345917at2"/>